<reference evidence="2" key="1">
    <citation type="submission" date="2016-10" db="EMBL/GenBank/DDBJ databases">
        <authorList>
            <person name="Varghese N."/>
            <person name="Submissions S."/>
        </authorList>
    </citation>
    <scope>NUCLEOTIDE SEQUENCE [LARGE SCALE GENOMIC DNA]</scope>
    <source>
        <strain evidence="2">DSM 3695</strain>
    </source>
</reference>
<evidence type="ECO:0000313" key="1">
    <source>
        <dbReference type="EMBL" id="SEW16318.1"/>
    </source>
</evidence>
<dbReference type="EMBL" id="FOJG01000001">
    <property type="protein sequence ID" value="SEW16318.1"/>
    <property type="molecule type" value="Genomic_DNA"/>
</dbReference>
<keyword evidence="2" id="KW-1185">Reference proteome</keyword>
<protein>
    <submittedName>
        <fullName evidence="1">YD repeat-containing protein</fullName>
    </submittedName>
</protein>
<dbReference type="Proteomes" id="UP000199310">
    <property type="component" value="Unassembled WGS sequence"/>
</dbReference>
<accession>A0A1I0PR30</accession>
<dbReference type="AlphaFoldDB" id="A0A1I0PR30"/>
<sequence>MGTWLFAALTTLAQIPEPLTNMQSPQAWSFNVVGKTQVNQFTGRPSIDVKLASVPWLKHDVGVSLTYNASGFKPDLHPGVAALGWTVNTGGVITRSVRNIPDEFAYRLENVCDCVPDYHPDAFQQLTLGWARQTPGTPYPYNYLTLEKGTHEFININFGGLPHWVKNSLHVPLKHWWMSNSCNAYERVFGGRFVPGTTGYWSDNTYPGTFDVQPDEFSFNMFGYSGKFYYKTSTEIEVVSDKKFKVYEIGPDIDVPGSLLQPNSDPQAGATCPQWLLGMTPYAMQHKYPKTMAGFVMVAEDGTRFYFGKNVEGKEAIEYSIGENYVNTSSNYGDQNYNDFWIASAFYLTSVVFADGQQVSYDYARGEYIHQLYNSEMAYSIRPSENSCENAGANPHIPAQTTAAKLISPVYLTHIYGGIAEYDFFYSNTFEQNKLTNNVTQDIQFKQLDSIGVKTYRGDNYLWRFTYADLSNSPDRFLLHGLEKWDRLGNSTDERYTFSYFDDLIAPDYVSGQLDHWGYWNGTNSFSIFGLRNGQIDTLRQPSLVHTRQGVLKKMVFPTGGYKEFTYELNTYRKRVKMDRAAGVDSLSANRYAGGLRIKSIRTFDTVARTANVVKYFYVTGYNNALSESAIEALPSSGVLDQHSFIYHFDTAFSKLYGDQYFDCMKNMKVAVSSNQPINAALSGPAVGYSQVIERRTDSAYTIRRFTNYDNGHGDDTMLASINPFTSPYNHYSSRELERGKPIFEGHYTPHDTLLQSSITEYEAVPIRPSTDPKTYLEHWTMNTLDATDAYFTAADGLMPITLIYSNSYKEYTYAYRPKKTTTTTWQLGSTNKLELVQQFEYNPRHWQVTKMTTINSRGQHRSQITRYPMDFPDDTAEFIISRFLNNHVLNAVIEKLHTLKDSAGGVERVLGGLLNEYALNNFSSTDIPMLKTAFKMALDRPRSLSSLTPTDITTFSYITDTHWSKDTAYEQSATVKNYDVRFAPLETQYADGTRSRYMMGYNGVQILGHHLFGSGTHRNPAYTSFESYPVHQADDYGTINQVPDGQTWTLIGSLDSTVAFTGKYSFVGRCRLATDFTEGRVFVAARSTGAAPTLESYNTTTGLYTTLTGPNVEVIGEYDGWKIYMFTYGNSPFKLAINSNGNKIDELRMGANKEGDKQNYLTYTYDKDWRLINETDNLYRRNYYEYDSIGRLLRKRDHNGKILTEYQYTYQVYNTVPVVNP</sequence>
<evidence type="ECO:0000313" key="2">
    <source>
        <dbReference type="Proteomes" id="UP000199310"/>
    </source>
</evidence>
<gene>
    <name evidence="1" type="ORF">SAMN04488122_0901</name>
</gene>
<name>A0A1I0PR30_9BACT</name>
<dbReference type="STRING" id="29529.SAMN04488122_0901"/>
<proteinExistence type="predicted"/>
<organism evidence="1 2">
    <name type="scientific">Chitinophaga arvensicola</name>
    <dbReference type="NCBI Taxonomy" id="29529"/>
    <lineage>
        <taxon>Bacteria</taxon>
        <taxon>Pseudomonadati</taxon>
        <taxon>Bacteroidota</taxon>
        <taxon>Chitinophagia</taxon>
        <taxon>Chitinophagales</taxon>
        <taxon>Chitinophagaceae</taxon>
        <taxon>Chitinophaga</taxon>
    </lineage>
</organism>